<gene>
    <name evidence="1" type="ORF">Ae201684_019050</name>
    <name evidence="2" type="ORF">Ae201684_019051</name>
</gene>
<sequence>MIDPVESVQSEQVNQSDERKMIRHQVSVINHFIEQAKRQDERLDAMEAKFDAQKSTIEQIAECQPRPVGATIPASDPQSPPKRRRKAFNVPLRAIWYEWYTSEPRLWVKCTNKPKRSDSKLLVAYLKLFLDSGFKLDDNDSAYRDDVMSLALLVEERVLAFLSQHGSKSKGANAVLKMMRLLHRTGKLNGRIVTHRRLIAARAIVDPSPAYTQDVLDTRSE</sequence>
<accession>A0A6G0W3C6</accession>
<dbReference type="AlphaFoldDB" id="A0A6G0W3C6"/>
<evidence type="ECO:0000313" key="1">
    <source>
        <dbReference type="EMBL" id="KAF0721601.1"/>
    </source>
</evidence>
<keyword evidence="3" id="KW-1185">Reference proteome</keyword>
<comment type="caution">
    <text evidence="1">The sequence shown here is derived from an EMBL/GenBank/DDBJ whole genome shotgun (WGS) entry which is preliminary data.</text>
</comment>
<proteinExistence type="predicted"/>
<dbReference type="EMBL" id="VJMJ01000381">
    <property type="protein sequence ID" value="KAF0721602.1"/>
    <property type="molecule type" value="Genomic_DNA"/>
</dbReference>
<evidence type="ECO:0000313" key="2">
    <source>
        <dbReference type="EMBL" id="KAF0721602.1"/>
    </source>
</evidence>
<name>A0A6G0W3C6_9STRA</name>
<dbReference type="EMBL" id="VJMJ01000381">
    <property type="protein sequence ID" value="KAF0721601.1"/>
    <property type="molecule type" value="Genomic_DNA"/>
</dbReference>
<reference evidence="1 3" key="1">
    <citation type="submission" date="2019-07" db="EMBL/GenBank/DDBJ databases">
        <title>Genomics analysis of Aphanomyces spp. identifies a new class of oomycete effector associated with host adaptation.</title>
        <authorList>
            <person name="Gaulin E."/>
        </authorList>
    </citation>
    <scope>NUCLEOTIDE SEQUENCE [LARGE SCALE GENOMIC DNA]</scope>
    <source>
        <strain evidence="1 3">ATCC 201684</strain>
    </source>
</reference>
<evidence type="ECO:0000313" key="3">
    <source>
        <dbReference type="Proteomes" id="UP000481153"/>
    </source>
</evidence>
<dbReference type="VEuPathDB" id="FungiDB:AeMF1_008710"/>
<dbReference type="Proteomes" id="UP000481153">
    <property type="component" value="Unassembled WGS sequence"/>
</dbReference>
<protein>
    <submittedName>
        <fullName evidence="1">Uncharacterized protein</fullName>
    </submittedName>
</protein>
<organism evidence="1 3">
    <name type="scientific">Aphanomyces euteiches</name>
    <dbReference type="NCBI Taxonomy" id="100861"/>
    <lineage>
        <taxon>Eukaryota</taxon>
        <taxon>Sar</taxon>
        <taxon>Stramenopiles</taxon>
        <taxon>Oomycota</taxon>
        <taxon>Saprolegniomycetes</taxon>
        <taxon>Saprolegniales</taxon>
        <taxon>Verrucalvaceae</taxon>
        <taxon>Aphanomyces</taxon>
    </lineage>
</organism>